<evidence type="ECO:0000313" key="2">
    <source>
        <dbReference type="EMBL" id="CAF1638532.1"/>
    </source>
</evidence>
<organism evidence="2 3">
    <name type="scientific">Adineta ricciae</name>
    <name type="common">Rotifer</name>
    <dbReference type="NCBI Taxonomy" id="249248"/>
    <lineage>
        <taxon>Eukaryota</taxon>
        <taxon>Metazoa</taxon>
        <taxon>Spiralia</taxon>
        <taxon>Gnathifera</taxon>
        <taxon>Rotifera</taxon>
        <taxon>Eurotatoria</taxon>
        <taxon>Bdelloidea</taxon>
        <taxon>Adinetida</taxon>
        <taxon>Adinetidae</taxon>
        <taxon>Adineta</taxon>
    </lineage>
</organism>
<evidence type="ECO:0000313" key="3">
    <source>
        <dbReference type="Proteomes" id="UP000663828"/>
    </source>
</evidence>
<evidence type="ECO:0000256" key="1">
    <source>
        <dbReference type="SAM" id="MobiDB-lite"/>
    </source>
</evidence>
<proteinExistence type="predicted"/>
<accession>A0A816DX78</accession>
<protein>
    <submittedName>
        <fullName evidence="2">Uncharacterized protein</fullName>
    </submittedName>
</protein>
<feature type="region of interest" description="Disordered" evidence="1">
    <location>
        <begin position="1"/>
        <end position="29"/>
    </location>
</feature>
<feature type="compositionally biased region" description="Basic and acidic residues" evidence="1">
    <location>
        <begin position="185"/>
        <end position="196"/>
    </location>
</feature>
<gene>
    <name evidence="2" type="ORF">XAT740_LOCUS52899</name>
</gene>
<dbReference type="EMBL" id="CAJNOR010008864">
    <property type="protein sequence ID" value="CAF1638532.1"/>
    <property type="molecule type" value="Genomic_DNA"/>
</dbReference>
<feature type="region of interest" description="Disordered" evidence="1">
    <location>
        <begin position="182"/>
        <end position="215"/>
    </location>
</feature>
<keyword evidence="3" id="KW-1185">Reference proteome</keyword>
<feature type="compositionally biased region" description="Basic and acidic residues" evidence="1">
    <location>
        <begin position="1"/>
        <end position="10"/>
    </location>
</feature>
<comment type="caution">
    <text evidence="2">The sequence shown here is derived from an EMBL/GenBank/DDBJ whole genome shotgun (WGS) entry which is preliminary data.</text>
</comment>
<sequence length="491" mass="58072">MSRHTYKLDSFKQNTRPAPTGKQLRNRRRNAKKFEKNERLRVQYSQYRPTHNINIIHIHHRTPIDTIEQLIRRAATTKRYTIDTESQSEEGGNTGALIQIEMVHSSDDSTVILLETFYFPDAKSHLIDRIKYLWSIIFNSDNEIITWGLVSNELKDFHRFEWMKIGKMRRRNLQALFQDREDEEVAHPKTESRETTEISFDTPGENDFYDDDDDGDHEDTKKIKYSLQAAVEMTLQKFLDKAFTRYPWSCGLDLALDTWQQKLFQKQYYDRQVEQQTRIDMTNYAVHDCTAVTEIYFHMYPERTRENPTTTITTTAMSTTNETPFTPTAAKTNNADMYIDISSEDDEVDLDLGVDMEIELESKPELRTMQQVPVAPAPVVPAPAPVLSVPAAPTRSKAERQRLKNEKLKEKRRTRPDFQRRMKRPIYYRYNYHKIRAQLADDEIYTSHQLNIDHKKLEVIIGFKSKEQEERARRLVKINYFSRSQYFKRWG</sequence>
<name>A0A816DX78_ADIRI</name>
<reference evidence="2" key="1">
    <citation type="submission" date="2021-02" db="EMBL/GenBank/DDBJ databases">
        <authorList>
            <person name="Nowell W R."/>
        </authorList>
    </citation>
    <scope>NUCLEOTIDE SEQUENCE</scope>
</reference>
<dbReference type="Proteomes" id="UP000663828">
    <property type="component" value="Unassembled WGS sequence"/>
</dbReference>
<dbReference type="AlphaFoldDB" id="A0A816DX78"/>